<dbReference type="EMBL" id="MN739312">
    <property type="protein sequence ID" value="QHS98215.1"/>
    <property type="molecule type" value="Genomic_DNA"/>
</dbReference>
<sequence length="153" mass="17971">MEEIIENVRQSGECESNIDINDLLETIDDVNISYLENKTTNDLYEENINILQEKSIENIENIMEKLMKYRYVDEINDLIKGRMVRWVRISGTNKLTNGGIVTNITFTNNGINVQIMSSNHRFINYKFDECLTFQKLTTQEELILMVNEHIEED</sequence>
<proteinExistence type="predicted"/>
<reference evidence="1" key="1">
    <citation type="journal article" date="2020" name="Nature">
        <title>Giant virus diversity and host interactions through global metagenomics.</title>
        <authorList>
            <person name="Schulz F."/>
            <person name="Roux S."/>
            <person name="Paez-Espino D."/>
            <person name="Jungbluth S."/>
            <person name="Walsh D.A."/>
            <person name="Denef V.J."/>
            <person name="McMahon K.D."/>
            <person name="Konstantinidis K.T."/>
            <person name="Eloe-Fadrosh E.A."/>
            <person name="Kyrpides N.C."/>
            <person name="Woyke T."/>
        </authorList>
    </citation>
    <scope>NUCLEOTIDE SEQUENCE</scope>
    <source>
        <strain evidence="1">GVMAG-M-3300020182-84</strain>
    </source>
</reference>
<name>A0A6C0C0M6_9ZZZZ</name>
<accession>A0A6C0C0M6</accession>
<dbReference type="AlphaFoldDB" id="A0A6C0C0M6"/>
<protein>
    <submittedName>
        <fullName evidence="1">Uncharacterized protein</fullName>
    </submittedName>
</protein>
<evidence type="ECO:0000313" key="1">
    <source>
        <dbReference type="EMBL" id="QHS98215.1"/>
    </source>
</evidence>
<organism evidence="1">
    <name type="scientific">viral metagenome</name>
    <dbReference type="NCBI Taxonomy" id="1070528"/>
    <lineage>
        <taxon>unclassified sequences</taxon>
        <taxon>metagenomes</taxon>
        <taxon>organismal metagenomes</taxon>
    </lineage>
</organism>